<protein>
    <submittedName>
        <fullName evidence="1">Uncharacterized protein</fullName>
    </submittedName>
</protein>
<accession>A0ACC2KV18</accession>
<dbReference type="Proteomes" id="UP001234297">
    <property type="component" value="Chromosome 11"/>
</dbReference>
<organism evidence="1 2">
    <name type="scientific">Persea americana</name>
    <name type="common">Avocado</name>
    <dbReference type="NCBI Taxonomy" id="3435"/>
    <lineage>
        <taxon>Eukaryota</taxon>
        <taxon>Viridiplantae</taxon>
        <taxon>Streptophyta</taxon>
        <taxon>Embryophyta</taxon>
        <taxon>Tracheophyta</taxon>
        <taxon>Spermatophyta</taxon>
        <taxon>Magnoliopsida</taxon>
        <taxon>Magnoliidae</taxon>
        <taxon>Laurales</taxon>
        <taxon>Lauraceae</taxon>
        <taxon>Persea</taxon>
    </lineage>
</organism>
<sequence length="850" mass="95549">MGCGGSKLETLEPVALCKDRSILLESVVRHRYTLSNAHFSYLRSLASVGIALQRFFENISPPSLPSSTSSSYLPNQNQQKSDSVSHAEIPSVNRQSDAHSKSHMELNSDSDSVSEISTTVHEHVHGRGNDHGETLDQNPDMNYMQTRPAEPSVVYQQQSSETVRVEGDPSLSGYGFAYPNPSSYSYPYSYPYAYSNQYSYPYPYAYSIYGVGYGGYNGYSFPPQFDQSSYMPPPCLAAAPVPDSSPERAAPPQSPSPAEASWDFLDPFYEKQSYYRAYTPSRDSEELREEEGIPELEEVVEYDEIEQEQVSDVEEDDEIEQEEVKEVEEEKKTVVDGGAGGGEDLEKVADKSDAEIVVEESGDDVNLNLVEEDEIVVIEDENLHDGGGVGAAVMNAQLEVSGVLREIKAQFYIASESGNEVSKLLEVGKVPYRGRNAVYKVSSKTLDVVAPPFSVVSSQPSSSRSTKSTSSAEKNFNVDEYIMVNSRNLSSTLEKLYIWEKKLHEQVKAEEKLRIIYDRKRKQLKHMDERGVEPHKLVSTQTFVRKLSDKLKIAIQVVDSISSTITKLRDEELWLQINELIHGLGRMWKVMLECHQSHCRLISEANNLDSIASGGMLIDAHKDATMQLELELLKWLSSFYAWISAQKAYIRTLNEWLLKSLHYVPEETDDGIAPYSPGRIGAPPVFVICNHWSQAMERLSENEVFIAMRTFSMSVLLLWEQYYEEQCQRMMMNNDMKRRLKSLESDIQKVKKAFGSVNKKLLMVSEQSGMPLPGQLVHCSITTNVSSLQCGLKQIFEAMDKFSAESMNVYEELRKRSEEQLATESAKIEGGPSNRVADKENPASVEDDVS</sequence>
<keyword evidence="2" id="KW-1185">Reference proteome</keyword>
<comment type="caution">
    <text evidence="1">The sequence shown here is derived from an EMBL/GenBank/DDBJ whole genome shotgun (WGS) entry which is preliminary data.</text>
</comment>
<dbReference type="EMBL" id="CM056819">
    <property type="protein sequence ID" value="KAJ8624963.1"/>
    <property type="molecule type" value="Genomic_DNA"/>
</dbReference>
<name>A0ACC2KV18_PERAE</name>
<reference evidence="1 2" key="1">
    <citation type="journal article" date="2022" name="Hortic Res">
        <title>A haplotype resolved chromosomal level avocado genome allows analysis of novel avocado genes.</title>
        <authorList>
            <person name="Nath O."/>
            <person name="Fletcher S.J."/>
            <person name="Hayward A."/>
            <person name="Shaw L.M."/>
            <person name="Masouleh A.K."/>
            <person name="Furtado A."/>
            <person name="Henry R.J."/>
            <person name="Mitter N."/>
        </authorList>
    </citation>
    <scope>NUCLEOTIDE SEQUENCE [LARGE SCALE GENOMIC DNA]</scope>
    <source>
        <strain evidence="2">cv. Hass</strain>
    </source>
</reference>
<evidence type="ECO:0000313" key="1">
    <source>
        <dbReference type="EMBL" id="KAJ8624963.1"/>
    </source>
</evidence>
<gene>
    <name evidence="1" type="ORF">MRB53_033493</name>
</gene>
<proteinExistence type="predicted"/>
<evidence type="ECO:0000313" key="2">
    <source>
        <dbReference type="Proteomes" id="UP001234297"/>
    </source>
</evidence>